<keyword evidence="4" id="KW-1185">Reference proteome</keyword>
<dbReference type="CDD" id="cd20216">
    <property type="entry name" value="PFM_HFR-2-like"/>
    <property type="match status" value="1"/>
</dbReference>
<dbReference type="CDD" id="cd00257">
    <property type="entry name" value="beta-trefoil_FSCN-like"/>
    <property type="match status" value="1"/>
</dbReference>
<dbReference type="InterPro" id="IPR053237">
    <property type="entry name" value="Natterin_C"/>
</dbReference>
<dbReference type="EMBL" id="JBEDUW010000005">
    <property type="protein sequence ID" value="KAK9927767.1"/>
    <property type="molecule type" value="Genomic_DNA"/>
</dbReference>
<dbReference type="SUPFAM" id="SSF56973">
    <property type="entry name" value="Aerolisin/ETX pore-forming domain"/>
    <property type="match status" value="1"/>
</dbReference>
<dbReference type="AlphaFoldDB" id="A0AAW1WWI8"/>
<dbReference type="SUPFAM" id="SSF50382">
    <property type="entry name" value="Agglutinin"/>
    <property type="match status" value="2"/>
</dbReference>
<protein>
    <recommendedName>
        <fullName evidence="2">Agglutinin domain-containing protein</fullName>
    </recommendedName>
</protein>
<evidence type="ECO:0000313" key="4">
    <source>
        <dbReference type="Proteomes" id="UP001457282"/>
    </source>
</evidence>
<dbReference type="InterPro" id="IPR036242">
    <property type="entry name" value="Agglutinin_dom_sf"/>
</dbReference>
<feature type="domain" description="Agglutinin" evidence="2">
    <location>
        <begin position="3"/>
        <end position="147"/>
    </location>
</feature>
<name>A0AAW1WWI8_RUBAR</name>
<comment type="caution">
    <text evidence="3">The sequence shown here is derived from an EMBL/GenBank/DDBJ whole genome shotgun (WGS) entry which is preliminary data.</text>
</comment>
<dbReference type="Pfam" id="PF03318">
    <property type="entry name" value="ETX_MTX2"/>
    <property type="match status" value="1"/>
</dbReference>
<feature type="compositionally biased region" description="Polar residues" evidence="1">
    <location>
        <begin position="545"/>
        <end position="556"/>
    </location>
</feature>
<dbReference type="Gene3D" id="2.170.15.10">
    <property type="entry name" value="Proaerolysin, chain A, domain 3"/>
    <property type="match status" value="1"/>
</dbReference>
<dbReference type="Gene3D" id="2.80.10.50">
    <property type="match status" value="2"/>
</dbReference>
<dbReference type="InterPro" id="IPR008998">
    <property type="entry name" value="Agglutinin"/>
</dbReference>
<reference evidence="3 4" key="1">
    <citation type="journal article" date="2023" name="G3 (Bethesda)">
        <title>A chromosome-length genome assembly and annotation of blackberry (Rubus argutus, cv. 'Hillquist').</title>
        <authorList>
            <person name="Bruna T."/>
            <person name="Aryal R."/>
            <person name="Dudchenko O."/>
            <person name="Sargent D.J."/>
            <person name="Mead D."/>
            <person name="Buti M."/>
            <person name="Cavallini A."/>
            <person name="Hytonen T."/>
            <person name="Andres J."/>
            <person name="Pham M."/>
            <person name="Weisz D."/>
            <person name="Mascagni F."/>
            <person name="Usai G."/>
            <person name="Natali L."/>
            <person name="Bassil N."/>
            <person name="Fernandez G.E."/>
            <person name="Lomsadze A."/>
            <person name="Armour M."/>
            <person name="Olukolu B."/>
            <person name="Poorten T."/>
            <person name="Britton C."/>
            <person name="Davik J."/>
            <person name="Ashrafi H."/>
            <person name="Aiden E.L."/>
            <person name="Borodovsky M."/>
            <person name="Worthington M."/>
        </authorList>
    </citation>
    <scope>NUCLEOTIDE SEQUENCE [LARGE SCALE GENOMIC DNA]</scope>
    <source>
        <strain evidence="3">PI 553951</strain>
    </source>
</reference>
<feature type="compositionally biased region" description="Polar residues" evidence="1">
    <location>
        <begin position="503"/>
        <end position="513"/>
    </location>
</feature>
<evidence type="ECO:0000256" key="1">
    <source>
        <dbReference type="SAM" id="MobiDB-lite"/>
    </source>
</evidence>
<dbReference type="SMART" id="SM00791">
    <property type="entry name" value="Agglutinin"/>
    <property type="match status" value="2"/>
</dbReference>
<dbReference type="Proteomes" id="UP001457282">
    <property type="component" value="Unassembled WGS sequence"/>
</dbReference>
<feature type="compositionally biased region" description="Acidic residues" evidence="1">
    <location>
        <begin position="521"/>
        <end position="544"/>
    </location>
</feature>
<organism evidence="3 4">
    <name type="scientific">Rubus argutus</name>
    <name type="common">Southern blackberry</name>
    <dbReference type="NCBI Taxonomy" id="59490"/>
    <lineage>
        <taxon>Eukaryota</taxon>
        <taxon>Viridiplantae</taxon>
        <taxon>Streptophyta</taxon>
        <taxon>Embryophyta</taxon>
        <taxon>Tracheophyta</taxon>
        <taxon>Spermatophyta</taxon>
        <taxon>Magnoliopsida</taxon>
        <taxon>eudicotyledons</taxon>
        <taxon>Gunneridae</taxon>
        <taxon>Pentapetalae</taxon>
        <taxon>rosids</taxon>
        <taxon>fabids</taxon>
        <taxon>Rosales</taxon>
        <taxon>Rosaceae</taxon>
        <taxon>Rosoideae</taxon>
        <taxon>Rosoideae incertae sedis</taxon>
        <taxon>Rubus</taxon>
    </lineage>
</organism>
<dbReference type="PANTHER" id="PTHR39244:SF5">
    <property type="entry name" value="NATTERIN-3-LIKE"/>
    <property type="match status" value="1"/>
</dbReference>
<evidence type="ECO:0000313" key="3">
    <source>
        <dbReference type="EMBL" id="KAK9927767.1"/>
    </source>
</evidence>
<sequence>MSVILPPVIAIKSRGGSYLNYFDEIDSQTHGFVRFTGENVFSPLAKFQVLTANIGIGLVHIRCSHNKKFLRVVSENSGRLTPLADEPEEDQSKWSCTLFEPRPVDGNPDQVRLFHVRRQKYSYWSTIDTFFAGNDDPGYGDLLEVIDLESLVVLPKHVAFKGPNEKYLGTVVLNNQRYLAFDYTAKGRPETWFEVSTDGHGRAQIQSYLTRMFWRYTGATNWIWSDVASGTNLTTNHNFRPVKVNNNTIALISFGNNNFCSEIALNNTANCLNAAYSSLAPESRLVMEELVLSRSIYNADFDLANAIIYGETPVVMATANASNNTDAENTVEFKFIYTESKSSTWSTSHSWMVGMSVKAEFRIPFIGGSEVTTTAEYSGSYEWGETITTENTLETTYSVVVLPRTSLSVSLVATKGSCDVPYSYYQKDVLYNGKTVVYKKDDGLYTGINSYNFRYEVTSSTQGRSDISLTVEQMIPNPLTDPSIEEKIPLPSLSTKAQISQLLSSSEMPTQDPNLPLLEDTTQDVEQTLEETTQDVEQPLEETTQEIQKLSLSPGV</sequence>
<feature type="domain" description="Agglutinin" evidence="2">
    <location>
        <begin position="152"/>
        <end position="289"/>
    </location>
</feature>
<dbReference type="InterPro" id="IPR004991">
    <property type="entry name" value="Aerolysin-like"/>
</dbReference>
<accession>A0AAW1WWI8</accession>
<gene>
    <name evidence="3" type="ORF">M0R45_024934</name>
</gene>
<dbReference type="Pfam" id="PF07468">
    <property type="entry name" value="Agglutinin"/>
    <property type="match status" value="1"/>
</dbReference>
<evidence type="ECO:0000259" key="2">
    <source>
        <dbReference type="SMART" id="SM00791"/>
    </source>
</evidence>
<feature type="region of interest" description="Disordered" evidence="1">
    <location>
        <begin position="503"/>
        <end position="556"/>
    </location>
</feature>
<dbReference type="PANTHER" id="PTHR39244">
    <property type="entry name" value="NATTERIN-4"/>
    <property type="match status" value="1"/>
</dbReference>
<proteinExistence type="predicted"/>